<dbReference type="Gramene" id="OMERI05G18110.1">
    <property type="protein sequence ID" value="OMERI05G18110.1"/>
    <property type="gene ID" value="OMERI05G18110"/>
</dbReference>
<accession>A0A0E0DT14</accession>
<dbReference type="HOGENOM" id="CLU_1024458_0_0_1"/>
<evidence type="ECO:0008006" key="4">
    <source>
        <dbReference type="Google" id="ProtNLM"/>
    </source>
</evidence>
<reference evidence="2" key="1">
    <citation type="submission" date="2015-04" db="UniProtKB">
        <authorList>
            <consortium name="EnsemblPlants"/>
        </authorList>
    </citation>
    <scope>IDENTIFICATION</scope>
</reference>
<dbReference type="EnsemblPlants" id="OMERI05G18110.1">
    <property type="protein sequence ID" value="OMERI05G18110.1"/>
    <property type="gene ID" value="OMERI05G18110"/>
</dbReference>
<evidence type="ECO:0000313" key="2">
    <source>
        <dbReference type="EnsemblPlants" id="OMERI05G18110.1"/>
    </source>
</evidence>
<feature type="compositionally biased region" description="Basic residues" evidence="1">
    <location>
        <begin position="99"/>
        <end position="109"/>
    </location>
</feature>
<reference evidence="2" key="2">
    <citation type="submission" date="2018-05" db="EMBL/GenBank/DDBJ databases">
        <title>OmerRS3 (Oryza meridionalis Reference Sequence Version 3).</title>
        <authorList>
            <person name="Zhang J."/>
            <person name="Kudrna D."/>
            <person name="Lee S."/>
            <person name="Talag J."/>
            <person name="Welchert J."/>
            <person name="Wing R.A."/>
        </authorList>
    </citation>
    <scope>NUCLEOTIDE SEQUENCE [LARGE SCALE GENOMIC DNA]</scope>
    <source>
        <strain evidence="2">cv. OR44</strain>
    </source>
</reference>
<protein>
    <recommendedName>
        <fullName evidence="4">DUF834 domain-containing protein</fullName>
    </recommendedName>
</protein>
<evidence type="ECO:0000256" key="1">
    <source>
        <dbReference type="SAM" id="MobiDB-lite"/>
    </source>
</evidence>
<proteinExistence type="predicted"/>
<keyword evidence="3" id="KW-1185">Reference proteome</keyword>
<dbReference type="AlphaFoldDB" id="A0A0E0DT14"/>
<sequence>MARGGAACRTTNPSRRLRRRQQPTGTRLTGSDRAAAASSVGRSAAPEAPSSQSTEDEEPTGRARRPPSSSMEAGGEATEAGGVGGGPLAPTSPPPPPHRPSRGRPARRRASFESGNRSALLVRGGMDLEEGELVGEAELEVRKQRVDDMESWMVVVPAAPATPSPRHEPSTGAPDAARAVVVGEGDVVEAPVGDDVVPVHGEREPWLGEEGGAVEVRVAREAAEDVAQDGARGELPGVVEDGGESVVVVAVGLLTIQIRRLRPHSTTSGAAK</sequence>
<feature type="region of interest" description="Disordered" evidence="1">
    <location>
        <begin position="1"/>
        <end position="118"/>
    </location>
</feature>
<name>A0A0E0DT14_9ORYZ</name>
<feature type="compositionally biased region" description="Low complexity" evidence="1">
    <location>
        <begin position="22"/>
        <end position="45"/>
    </location>
</feature>
<dbReference type="Proteomes" id="UP000008021">
    <property type="component" value="Chromosome 5"/>
</dbReference>
<organism evidence="2">
    <name type="scientific">Oryza meridionalis</name>
    <dbReference type="NCBI Taxonomy" id="40149"/>
    <lineage>
        <taxon>Eukaryota</taxon>
        <taxon>Viridiplantae</taxon>
        <taxon>Streptophyta</taxon>
        <taxon>Embryophyta</taxon>
        <taxon>Tracheophyta</taxon>
        <taxon>Spermatophyta</taxon>
        <taxon>Magnoliopsida</taxon>
        <taxon>Liliopsida</taxon>
        <taxon>Poales</taxon>
        <taxon>Poaceae</taxon>
        <taxon>BOP clade</taxon>
        <taxon>Oryzoideae</taxon>
        <taxon>Oryzeae</taxon>
        <taxon>Oryzinae</taxon>
        <taxon>Oryza</taxon>
    </lineage>
</organism>
<evidence type="ECO:0000313" key="3">
    <source>
        <dbReference type="Proteomes" id="UP000008021"/>
    </source>
</evidence>